<dbReference type="InterPro" id="IPR029052">
    <property type="entry name" value="Metallo-depent_PP-like"/>
</dbReference>
<dbReference type="GO" id="GO:0016791">
    <property type="term" value="F:phosphatase activity"/>
    <property type="evidence" value="ECO:0007669"/>
    <property type="project" value="TreeGrafter"/>
</dbReference>
<name>A0A3Q9UJV1_9ACTN</name>
<dbReference type="PANTHER" id="PTHR42850">
    <property type="entry name" value="METALLOPHOSPHOESTERASE"/>
    <property type="match status" value="1"/>
</dbReference>
<dbReference type="InterPro" id="IPR019039">
    <property type="entry name" value="T4-Rnl1-like_N"/>
</dbReference>
<evidence type="ECO:0000259" key="1">
    <source>
        <dbReference type="Pfam" id="PF00149"/>
    </source>
</evidence>
<accession>A0A3Q9UJV1</accession>
<dbReference type="EMBL" id="CP025570">
    <property type="protein sequence ID" value="AZZ39211.1"/>
    <property type="molecule type" value="Genomic_DNA"/>
</dbReference>
<dbReference type="PANTHER" id="PTHR42850:SF4">
    <property type="entry name" value="ZINC-DEPENDENT ENDOPOLYPHOSPHATASE"/>
    <property type="match status" value="1"/>
</dbReference>
<dbReference type="Proteomes" id="UP000285875">
    <property type="component" value="Chromosome"/>
</dbReference>
<feature type="domain" description="Calcineurin-like phosphoesterase" evidence="1">
    <location>
        <begin position="188"/>
        <end position="266"/>
    </location>
</feature>
<dbReference type="Gene3D" id="3.40.50.300">
    <property type="entry name" value="P-loop containing nucleotide triphosphate hydrolases"/>
    <property type="match status" value="1"/>
</dbReference>
<proteinExistence type="predicted"/>
<dbReference type="Gene3D" id="3.60.21.10">
    <property type="match status" value="1"/>
</dbReference>
<dbReference type="Pfam" id="PF00149">
    <property type="entry name" value="Metallophos"/>
    <property type="match status" value="1"/>
</dbReference>
<feature type="domain" description="T4 RNA ligase 1-like N-terminal" evidence="2">
    <location>
        <begin position="492"/>
        <end position="696"/>
    </location>
</feature>
<dbReference type="RefSeq" id="WP_097798651.1">
    <property type="nucleotide sequence ID" value="NZ_CP025570.1"/>
</dbReference>
<evidence type="ECO:0000259" key="2">
    <source>
        <dbReference type="Pfam" id="PF09511"/>
    </source>
</evidence>
<dbReference type="InterPro" id="IPR050126">
    <property type="entry name" value="Ap4A_hydrolase"/>
</dbReference>
<dbReference type="KEGG" id="aji:C0Z10_04975"/>
<dbReference type="GO" id="GO:0005737">
    <property type="term" value="C:cytoplasm"/>
    <property type="evidence" value="ECO:0007669"/>
    <property type="project" value="TreeGrafter"/>
</dbReference>
<reference evidence="4" key="1">
    <citation type="submission" date="2017-12" db="EMBL/GenBank/DDBJ databases">
        <title>Whole genome sequencing of Acidipropionibacterium jensenii strains JS279 and JS280.</title>
        <authorList>
            <person name="Deptula P."/>
            <person name="Laine P."/>
            <person name="Smolander O.-P."/>
            <person name="Paulin L."/>
            <person name="Auvinen P."/>
            <person name="Varmanen P."/>
        </authorList>
    </citation>
    <scope>NUCLEOTIDE SEQUENCE [LARGE SCALE GENOMIC DNA]</scope>
    <source>
        <strain evidence="4">JS280</strain>
    </source>
</reference>
<dbReference type="InterPro" id="IPR027417">
    <property type="entry name" value="P-loop_NTPase"/>
</dbReference>
<dbReference type="InterPro" id="IPR004843">
    <property type="entry name" value="Calcineurin-like_PHP"/>
</dbReference>
<dbReference type="Pfam" id="PF13671">
    <property type="entry name" value="AAA_33"/>
    <property type="match status" value="1"/>
</dbReference>
<protein>
    <submittedName>
        <fullName evidence="3">Uncharacterized protein</fullName>
    </submittedName>
</protein>
<evidence type="ECO:0000313" key="4">
    <source>
        <dbReference type="Proteomes" id="UP000285875"/>
    </source>
</evidence>
<sequence>MRALFILHGAPGVGKTRLLSDLGVTDLGVGFDQMRRIFCPVVPCFEPGTETVAPAESQTLRVPPDVDALVVKATYNALEARMGAGATVFFDATSLTTRSQNELIKRAHRFGYDCHLIDVQGDIGLEELRARNRARGVERLDDQSLERMWQAGAKRQFARGLEVISGSSAQIAERIGQIAAVPKVTSSRVVVVGDVHSCEAPLRQALADHDTPATHWVFVGDLFDRGPDPVGVWQIVSRLIAENRCTVVTGNHEANLRAVNNHTGSRRLVDTRETRDALLEAGVTADRQTAFVNATVPAVFLDGADETPWLVTHGGVGRTTVSTLTDTGLLHVSDAECIWGLGDRNHTYRGRSSYDVEHIELAGRQLHGHRNGILDSAPVDAVRTAEDGPVVCLESGVSTGGQLSLAVLDRSIGAAARLSHYDDQVDPARAERLSGPPRSHRESTGSASLLERMEASPNVRVRGVEGLPGIVAANFTRRAFAEGAWDEVSVHARGLFIDRETGKVVARGYEKFFHVGETPGRDRDQWVDAEVTRYPVRAVRKYNGYLALVASIRGRLMVFSKSGLTPYARVAERMLVAGVGDDGAEQLREMLERADATAVFEVLRHDDPHPITESGPDRMVLLDAIGNDEGFATRDQLSTGIGRRFGLECAADHVMAVIPGPDGFDEMVRTIRAGHDEGAVLIDANGYRSKVKTDRYADRKAVRGALERFWRGDSATVKGHDALGRSLEAAGLLTAIRAGRFTTTGVDQSPHLDLAGVLDALEASRE</sequence>
<dbReference type="SUPFAM" id="SSF52540">
    <property type="entry name" value="P-loop containing nucleoside triphosphate hydrolases"/>
    <property type="match status" value="1"/>
</dbReference>
<organism evidence="3 4">
    <name type="scientific">Acidipropionibacterium jensenii</name>
    <dbReference type="NCBI Taxonomy" id="1749"/>
    <lineage>
        <taxon>Bacteria</taxon>
        <taxon>Bacillati</taxon>
        <taxon>Actinomycetota</taxon>
        <taxon>Actinomycetes</taxon>
        <taxon>Propionibacteriales</taxon>
        <taxon>Propionibacteriaceae</taxon>
        <taxon>Acidipropionibacterium</taxon>
    </lineage>
</organism>
<dbReference type="Pfam" id="PF09511">
    <property type="entry name" value="RNA_lig_T4_1"/>
    <property type="match status" value="1"/>
</dbReference>
<dbReference type="AlphaFoldDB" id="A0A3Q9UJV1"/>
<gene>
    <name evidence="3" type="ORF">C0Z10_04975</name>
</gene>
<dbReference type="SUPFAM" id="SSF56300">
    <property type="entry name" value="Metallo-dependent phosphatases"/>
    <property type="match status" value="1"/>
</dbReference>
<evidence type="ECO:0000313" key="3">
    <source>
        <dbReference type="EMBL" id="AZZ39211.1"/>
    </source>
</evidence>